<dbReference type="InterPro" id="IPR043128">
    <property type="entry name" value="Rev_trsase/Diguanyl_cyclase"/>
</dbReference>
<dbReference type="InterPro" id="IPR000160">
    <property type="entry name" value="GGDEF_dom"/>
</dbReference>
<evidence type="ECO:0000259" key="1">
    <source>
        <dbReference type="PROSITE" id="PS50887"/>
    </source>
</evidence>
<dbReference type="Gene3D" id="3.30.70.270">
    <property type="match status" value="1"/>
</dbReference>
<dbReference type="PROSITE" id="PS50887">
    <property type="entry name" value="GGDEF"/>
    <property type="match status" value="1"/>
</dbReference>
<organism evidence="2 3">
    <name type="scientific">Deinococcus malanensis</name>
    <dbReference type="NCBI Taxonomy" id="1706855"/>
    <lineage>
        <taxon>Bacteria</taxon>
        <taxon>Thermotogati</taxon>
        <taxon>Deinococcota</taxon>
        <taxon>Deinococci</taxon>
        <taxon>Deinococcales</taxon>
        <taxon>Deinococcaceae</taxon>
        <taxon>Deinococcus</taxon>
    </lineage>
</organism>
<dbReference type="SUPFAM" id="SSF55073">
    <property type="entry name" value="Nucleotide cyclase"/>
    <property type="match status" value="1"/>
</dbReference>
<name>A0ABQ2F205_9DEIO</name>
<dbReference type="Gene3D" id="3.30.450.40">
    <property type="match status" value="2"/>
</dbReference>
<dbReference type="Pfam" id="PF01590">
    <property type="entry name" value="GAF"/>
    <property type="match status" value="1"/>
</dbReference>
<dbReference type="EMBL" id="BMPP01000036">
    <property type="protein sequence ID" value="GGK42966.1"/>
    <property type="molecule type" value="Genomic_DNA"/>
</dbReference>
<reference evidence="3" key="1">
    <citation type="journal article" date="2019" name="Int. J. Syst. Evol. Microbiol.">
        <title>The Global Catalogue of Microorganisms (GCM) 10K type strain sequencing project: providing services to taxonomists for standard genome sequencing and annotation.</title>
        <authorList>
            <consortium name="The Broad Institute Genomics Platform"/>
            <consortium name="The Broad Institute Genome Sequencing Center for Infectious Disease"/>
            <person name="Wu L."/>
            <person name="Ma J."/>
        </authorList>
    </citation>
    <scope>NUCLEOTIDE SEQUENCE [LARGE SCALE GENOMIC DNA]</scope>
    <source>
        <strain evidence="3">JCM 30331</strain>
    </source>
</reference>
<dbReference type="CDD" id="cd01949">
    <property type="entry name" value="GGDEF"/>
    <property type="match status" value="1"/>
</dbReference>
<dbReference type="InterPro" id="IPR029016">
    <property type="entry name" value="GAF-like_dom_sf"/>
</dbReference>
<dbReference type="Pfam" id="PF00990">
    <property type="entry name" value="GGDEF"/>
    <property type="match status" value="1"/>
</dbReference>
<dbReference type="PANTHER" id="PTHR45138:SF9">
    <property type="entry name" value="DIGUANYLATE CYCLASE DGCM-RELATED"/>
    <property type="match status" value="1"/>
</dbReference>
<evidence type="ECO:0000313" key="3">
    <source>
        <dbReference type="Proteomes" id="UP000647587"/>
    </source>
</evidence>
<feature type="domain" description="GGDEF" evidence="1">
    <location>
        <begin position="408"/>
        <end position="540"/>
    </location>
</feature>
<dbReference type="SUPFAM" id="SSF55781">
    <property type="entry name" value="GAF domain-like"/>
    <property type="match status" value="2"/>
</dbReference>
<dbReference type="SMART" id="SM00065">
    <property type="entry name" value="GAF"/>
    <property type="match status" value="2"/>
</dbReference>
<accession>A0ABQ2F205</accession>
<sequence length="549" mass="61328">MFYQLSRTVDLNRLLYILDTQIQRLGLFDGYLIAFHDPKRDGLICVRTHLPESHAGMQGVLNDYRFGMDQAVPLVQAYLNGQTLLLHLEDLDPGDTAARQAFAWWQASSLAAVPIPYADGLIGAVNGFRQQGQVDPKAVKVLEEQLQFFNAPLRHALMLGELQEAQAEVEAALEEHRRFLSFVSQINALTSPERIATATLMQLLSAYRFDLGFLSLYEPGLGLVNQHVSVREAHQEVLCDRVAGLLEQPVALDPSLGASVYAFVHNTYLFIPDVDAVRQLPMSALDQAVIDALPEIRTVLHMPIREHGKPLGMIALMSLSQPRLLEPEELKLIELVTSFVGTVITNSRLYQIVEEQNSYIEELNLRLHDRVQRLNETVRLDFLTGLLNFGAFRSELARCIEEANHDGTDLSVVILDIDHFKRLNDTYGHMTGNIVLKELAARIMQVVQVTDFPCRFGGEEFAIILPQNNLEDACTFAERLRDAVAGQPIEADDQTLSLTVSLGCARYQVGETAEEFLSRADHALYRAKAGGRNRVQAARHPEGPSARES</sequence>
<proteinExistence type="predicted"/>
<keyword evidence="3" id="KW-1185">Reference proteome</keyword>
<evidence type="ECO:0000313" key="2">
    <source>
        <dbReference type="EMBL" id="GGK42966.1"/>
    </source>
</evidence>
<dbReference type="InterPro" id="IPR050469">
    <property type="entry name" value="Diguanylate_Cyclase"/>
</dbReference>
<dbReference type="InterPro" id="IPR003018">
    <property type="entry name" value="GAF"/>
</dbReference>
<dbReference type="NCBIfam" id="TIGR00254">
    <property type="entry name" value="GGDEF"/>
    <property type="match status" value="1"/>
</dbReference>
<dbReference type="SMART" id="SM00267">
    <property type="entry name" value="GGDEF"/>
    <property type="match status" value="1"/>
</dbReference>
<dbReference type="Proteomes" id="UP000647587">
    <property type="component" value="Unassembled WGS sequence"/>
</dbReference>
<comment type="caution">
    <text evidence="2">The sequence shown here is derived from an EMBL/GenBank/DDBJ whole genome shotgun (WGS) entry which is preliminary data.</text>
</comment>
<gene>
    <name evidence="2" type="ORF">GCM10008955_40970</name>
</gene>
<protein>
    <recommendedName>
        <fullName evidence="1">GGDEF domain-containing protein</fullName>
    </recommendedName>
</protein>
<dbReference type="PANTHER" id="PTHR45138">
    <property type="entry name" value="REGULATORY COMPONENTS OF SENSORY TRANSDUCTION SYSTEM"/>
    <property type="match status" value="1"/>
</dbReference>
<dbReference type="InterPro" id="IPR029787">
    <property type="entry name" value="Nucleotide_cyclase"/>
</dbReference>